<gene>
    <name evidence="2" type="ORF">LTR97_010238</name>
</gene>
<organism evidence="2 3">
    <name type="scientific">Elasticomyces elasticus</name>
    <dbReference type="NCBI Taxonomy" id="574655"/>
    <lineage>
        <taxon>Eukaryota</taxon>
        <taxon>Fungi</taxon>
        <taxon>Dikarya</taxon>
        <taxon>Ascomycota</taxon>
        <taxon>Pezizomycotina</taxon>
        <taxon>Dothideomycetes</taxon>
        <taxon>Dothideomycetidae</taxon>
        <taxon>Mycosphaerellales</taxon>
        <taxon>Teratosphaeriaceae</taxon>
        <taxon>Elasticomyces</taxon>
    </lineage>
</organism>
<dbReference type="AlphaFoldDB" id="A0AAN7W1P1"/>
<dbReference type="GO" id="GO:0008757">
    <property type="term" value="F:S-adenosylmethionine-dependent methyltransferase activity"/>
    <property type="evidence" value="ECO:0007669"/>
    <property type="project" value="InterPro"/>
</dbReference>
<name>A0AAN7W1P1_9PEZI</name>
<evidence type="ECO:0000259" key="1">
    <source>
        <dbReference type="Pfam" id="PF08241"/>
    </source>
</evidence>
<dbReference type="Pfam" id="PF08241">
    <property type="entry name" value="Methyltransf_11"/>
    <property type="match status" value="1"/>
</dbReference>
<reference evidence="2" key="1">
    <citation type="submission" date="2023-08" db="EMBL/GenBank/DDBJ databases">
        <title>Black Yeasts Isolated from many extreme environments.</title>
        <authorList>
            <person name="Coleine C."/>
            <person name="Stajich J.E."/>
            <person name="Selbmann L."/>
        </authorList>
    </citation>
    <scope>NUCLEOTIDE SEQUENCE</scope>
    <source>
        <strain evidence="2">CCFEE 5810</strain>
    </source>
</reference>
<dbReference type="Gene3D" id="3.40.50.150">
    <property type="entry name" value="Vaccinia Virus protein VP39"/>
    <property type="match status" value="1"/>
</dbReference>
<dbReference type="EMBL" id="JAVRQU010000017">
    <property type="protein sequence ID" value="KAK5693669.1"/>
    <property type="molecule type" value="Genomic_DNA"/>
</dbReference>
<dbReference type="Proteomes" id="UP001310594">
    <property type="component" value="Unassembled WGS sequence"/>
</dbReference>
<proteinExistence type="predicted"/>
<evidence type="ECO:0000313" key="3">
    <source>
        <dbReference type="Proteomes" id="UP001310594"/>
    </source>
</evidence>
<accession>A0AAN7W1P1</accession>
<comment type="caution">
    <text evidence="2">The sequence shown here is derived from an EMBL/GenBank/DDBJ whole genome shotgun (WGS) entry which is preliminary data.</text>
</comment>
<dbReference type="SUPFAM" id="SSF53335">
    <property type="entry name" value="S-adenosyl-L-methionine-dependent methyltransferases"/>
    <property type="match status" value="1"/>
</dbReference>
<feature type="domain" description="Methyltransferase type 11" evidence="1">
    <location>
        <begin position="57"/>
        <end position="163"/>
    </location>
</feature>
<evidence type="ECO:0000313" key="2">
    <source>
        <dbReference type="EMBL" id="KAK5693669.1"/>
    </source>
</evidence>
<sequence length="297" mass="32747">MSPVDQSYGSASCELSTVPPNHRVVLTNEKVTGPAAAQLIRRSGILDVRKHDLEVLDNATGGGILVAELFRLAEEQSGSLNFKRVVAGDIDDSMLRAVQIKKDDTKSSSLWGKVEPMKIDQQAIPMPDGSFTHLFNNMGIFFCQDDEKALREAHRVLKSGGVASFTSWKSIAWWEEIAQPAIKQFIPGAPELPGPANLFPSRGWSDPAVIPSKLEKAGFSDVQVDEFKFTPNVEAEEFAEAFGVLVKIVAKRLWSDEHCATYAPQIEPALRRYLEENYASGRWTGKMIAITTVGRKT</sequence>
<protein>
    <recommendedName>
        <fullName evidence="1">Methyltransferase type 11 domain-containing protein</fullName>
    </recommendedName>
</protein>
<dbReference type="InterPro" id="IPR029063">
    <property type="entry name" value="SAM-dependent_MTases_sf"/>
</dbReference>
<dbReference type="PANTHER" id="PTHR43591">
    <property type="entry name" value="METHYLTRANSFERASE"/>
    <property type="match status" value="1"/>
</dbReference>
<dbReference type="PANTHER" id="PTHR43591:SF24">
    <property type="entry name" value="2-METHOXY-6-POLYPRENYL-1,4-BENZOQUINOL METHYLASE, MITOCHONDRIAL"/>
    <property type="match status" value="1"/>
</dbReference>
<dbReference type="CDD" id="cd02440">
    <property type="entry name" value="AdoMet_MTases"/>
    <property type="match status" value="1"/>
</dbReference>
<dbReference type="InterPro" id="IPR013216">
    <property type="entry name" value="Methyltransf_11"/>
</dbReference>